<feature type="region of interest" description="Disordered" evidence="1">
    <location>
        <begin position="176"/>
        <end position="203"/>
    </location>
</feature>
<evidence type="ECO:0000313" key="2">
    <source>
        <dbReference type="Proteomes" id="UP000504603"/>
    </source>
</evidence>
<name>A0A6J1DS14_MOMCH</name>
<evidence type="ECO:0000256" key="1">
    <source>
        <dbReference type="SAM" id="MobiDB-lite"/>
    </source>
</evidence>
<dbReference type="Proteomes" id="UP000504603">
    <property type="component" value="Unplaced"/>
</dbReference>
<accession>A0A6J1DS14</accession>
<dbReference type="AlphaFoldDB" id="A0A6J1DS14"/>
<feature type="region of interest" description="Disordered" evidence="1">
    <location>
        <begin position="51"/>
        <end position="96"/>
    </location>
</feature>
<dbReference type="PANTHER" id="PTHR33240">
    <property type="entry name" value="OS08G0508500 PROTEIN"/>
    <property type="match status" value="1"/>
</dbReference>
<keyword evidence="2" id="KW-1185">Reference proteome</keyword>
<dbReference type="RefSeq" id="XP_022156024.1">
    <property type="nucleotide sequence ID" value="XM_022300332.1"/>
</dbReference>
<proteinExistence type="predicted"/>
<protein>
    <submittedName>
        <fullName evidence="3">Uncharacterized protein LOC111022993</fullName>
    </submittedName>
</protein>
<gene>
    <name evidence="3" type="primary">LOC111022993</name>
</gene>
<feature type="compositionally biased region" description="Basic and acidic residues" evidence="1">
    <location>
        <begin position="51"/>
        <end position="73"/>
    </location>
</feature>
<reference evidence="3" key="1">
    <citation type="submission" date="2025-08" db="UniProtKB">
        <authorList>
            <consortium name="RefSeq"/>
        </authorList>
    </citation>
    <scope>IDENTIFICATION</scope>
    <source>
        <strain evidence="3">OHB3-1</strain>
    </source>
</reference>
<dbReference type="CDD" id="cd00303">
    <property type="entry name" value="retropepsin_like"/>
    <property type="match status" value="1"/>
</dbReference>
<organism evidence="2 3">
    <name type="scientific">Momordica charantia</name>
    <name type="common">Bitter gourd</name>
    <name type="synonym">Balsam pear</name>
    <dbReference type="NCBI Taxonomy" id="3673"/>
    <lineage>
        <taxon>Eukaryota</taxon>
        <taxon>Viridiplantae</taxon>
        <taxon>Streptophyta</taxon>
        <taxon>Embryophyta</taxon>
        <taxon>Tracheophyta</taxon>
        <taxon>Spermatophyta</taxon>
        <taxon>Magnoliopsida</taxon>
        <taxon>eudicotyledons</taxon>
        <taxon>Gunneridae</taxon>
        <taxon>Pentapetalae</taxon>
        <taxon>rosids</taxon>
        <taxon>fabids</taxon>
        <taxon>Cucurbitales</taxon>
        <taxon>Cucurbitaceae</taxon>
        <taxon>Momordiceae</taxon>
        <taxon>Momordica</taxon>
    </lineage>
</organism>
<dbReference type="GeneID" id="111022993"/>
<feature type="compositionally biased region" description="Basic and acidic residues" evidence="1">
    <location>
        <begin position="181"/>
        <end position="201"/>
    </location>
</feature>
<dbReference type="KEGG" id="mcha:111022993"/>
<evidence type="ECO:0000313" key="3">
    <source>
        <dbReference type="RefSeq" id="XP_022156024.1"/>
    </source>
</evidence>
<dbReference type="PANTHER" id="PTHR33240:SF15">
    <property type="entry name" value="GAG-PRO-LIKE PROTEIN"/>
    <property type="match status" value="1"/>
</dbReference>
<sequence length="364" mass="41132">MCYFLTGLADETLTVKLGEEAPATFVEVLQKAKKVIYGQELLRTKTSRLERQIDQKKTNQERRKVDSKSKDKGSSSSGGRTEYRRSKIGPSRSRLYERYTPTTIPISEILTNIEENGMENLLKRHEKLQGDPQKRHKDKYCCFHRDHGHNTSNCWELKGQIEDLIQDGYFKKFVGKPRSNSVEKKEERKRSRTPPRRDDRPAIINTIFGGQSGNKRKELAREAKREVCIIRDQKPTCSITFDDTDLEGVHLPHNDALVIAPLIDHVLVRRVLVDGGASANILSLPTYLALGWTRSQLKKSPTPLVGFSGESVSPEGCVDLPVTIGQDSTQECYASALKRSSVCALEEQANWDELLEPEADLPKP</sequence>
<dbReference type="OrthoDB" id="2919534at2759"/>